<dbReference type="GO" id="GO:0000340">
    <property type="term" value="F:RNA 7-methylguanosine cap binding"/>
    <property type="evidence" value="ECO:0007669"/>
    <property type="project" value="InterPro"/>
</dbReference>
<evidence type="ECO:0000313" key="2">
    <source>
        <dbReference type="EMBL" id="RMY06701.1"/>
    </source>
</evidence>
<feature type="region of interest" description="Disordered" evidence="1">
    <location>
        <begin position="219"/>
        <end position="392"/>
    </location>
</feature>
<dbReference type="PANTHER" id="PTHR16291:SF0">
    <property type="entry name" value="NUCLEAR CAP-BINDING PROTEIN SUBUNIT 3"/>
    <property type="match status" value="1"/>
</dbReference>
<feature type="compositionally biased region" description="Polar residues" evidence="1">
    <location>
        <begin position="487"/>
        <end position="499"/>
    </location>
</feature>
<feature type="compositionally biased region" description="Basic and acidic residues" evidence="1">
    <location>
        <begin position="448"/>
        <end position="473"/>
    </location>
</feature>
<dbReference type="AlphaFoldDB" id="A0A3M6YVB9"/>
<feature type="region of interest" description="Disordered" evidence="1">
    <location>
        <begin position="448"/>
        <end position="576"/>
    </location>
</feature>
<dbReference type="GO" id="GO:0005634">
    <property type="term" value="C:nucleus"/>
    <property type="evidence" value="ECO:0007669"/>
    <property type="project" value="TreeGrafter"/>
</dbReference>
<feature type="compositionally biased region" description="Basic and acidic residues" evidence="1">
    <location>
        <begin position="294"/>
        <end position="314"/>
    </location>
</feature>
<evidence type="ECO:0000256" key="1">
    <source>
        <dbReference type="SAM" id="MobiDB-lite"/>
    </source>
</evidence>
<dbReference type="VEuPathDB" id="FungiDB:BTJ68_04690"/>
<name>A0A3M6YVB9_HORWE</name>
<comment type="caution">
    <text evidence="2">The sequence shown here is derived from an EMBL/GenBank/DDBJ whole genome shotgun (WGS) entry which is preliminary data.</text>
</comment>
<proteinExistence type="predicted"/>
<dbReference type="Pfam" id="PF10309">
    <property type="entry name" value="NCBP3"/>
    <property type="match status" value="1"/>
</dbReference>
<dbReference type="Proteomes" id="UP000271337">
    <property type="component" value="Unassembled WGS sequence"/>
</dbReference>
<dbReference type="EMBL" id="QWIL01001176">
    <property type="protein sequence ID" value="RMY06701.1"/>
    <property type="molecule type" value="Genomic_DNA"/>
</dbReference>
<accession>A0A3M6YVB9</accession>
<reference evidence="2 3" key="1">
    <citation type="journal article" date="2018" name="BMC Genomics">
        <title>Genomic evidence for intraspecific hybridization in a clonal and extremely halotolerant yeast.</title>
        <authorList>
            <person name="Gostincar C."/>
            <person name="Stajich J.E."/>
            <person name="Zupancic J."/>
            <person name="Zalar P."/>
            <person name="Gunde-Cimerman N."/>
        </authorList>
    </citation>
    <scope>NUCLEOTIDE SEQUENCE [LARGE SCALE GENOMIC DNA]</scope>
    <source>
        <strain evidence="2 3">EXF-6669</strain>
    </source>
</reference>
<sequence>MAILTSPVRERMVVSNNVAPVTAPHSAPTTTTMATENMDMDVDYSADQEEIARLQAEAERFDATNGTSDAFDSMTGMEEAAEEGEIDENAPETTKIYLQGVDRFQPMDVKAYATEHYSTDFLNKKLEWVNDSAVKLVYDTEVAAEEALQAFSAEEQTDPLILRRAKPLNTIPDVELFVRQAVTSDVKAKNARLHSRFYLDNPDFDPELRQRRWEENQRKYRERGWAQQSKRKRDVGDELYSRRRSRDGSESFDVDLYDDKPQAEVKRSEQPEFQRGEGELGRKRRRNQGGDLLAGRDNRRLRDRSASPMRDGDGRFGFAEEQPRRPTPRARSPTPPRARSSRDNHSARDNMRKELFADRSTAASGTALTQGNGHGPNADLFPEYSSPSRSRELFPNHKRQAAHDLDMDYSNRQVNQVTERMGRYSLGNNAFGGAVNYYNPAQYTYDFRSTDNQKSRSNNDRHRQDRKPRDLFERIGNGKPKGESSYGRLQNGPTLSNSQADDDGPGFSFKGAGKNADSGGFIFKGASSKEKTENPLVKELFPLNRSGAGGGSGGKDLFDGRIKGRGSQRRRAEDLF</sequence>
<gene>
    <name evidence="2" type="ORF">D0867_09602</name>
</gene>
<feature type="compositionally biased region" description="Basic and acidic residues" evidence="1">
    <location>
        <begin position="257"/>
        <end position="281"/>
    </location>
</feature>
<dbReference type="PANTHER" id="PTHR16291">
    <property type="entry name" value="NUCLEAR CAP-BINDING PROTEIN SUBUNIT 3"/>
    <property type="match status" value="1"/>
</dbReference>
<feature type="compositionally biased region" description="Basic and acidic residues" evidence="1">
    <location>
        <begin position="234"/>
        <end position="249"/>
    </location>
</feature>
<organism evidence="2 3">
    <name type="scientific">Hortaea werneckii</name>
    <name type="common">Black yeast</name>
    <name type="synonym">Cladosporium werneckii</name>
    <dbReference type="NCBI Taxonomy" id="91943"/>
    <lineage>
        <taxon>Eukaryota</taxon>
        <taxon>Fungi</taxon>
        <taxon>Dikarya</taxon>
        <taxon>Ascomycota</taxon>
        <taxon>Pezizomycotina</taxon>
        <taxon>Dothideomycetes</taxon>
        <taxon>Dothideomycetidae</taxon>
        <taxon>Mycosphaerellales</taxon>
        <taxon>Teratosphaeriaceae</taxon>
        <taxon>Hortaea</taxon>
    </lineage>
</organism>
<protein>
    <submittedName>
        <fullName evidence="2">Uncharacterized protein</fullName>
    </submittedName>
</protein>
<dbReference type="GO" id="GO:0003729">
    <property type="term" value="F:mRNA binding"/>
    <property type="evidence" value="ECO:0007669"/>
    <property type="project" value="InterPro"/>
</dbReference>
<feature type="compositionally biased region" description="Basic and acidic residues" evidence="1">
    <location>
        <begin position="340"/>
        <end position="357"/>
    </location>
</feature>
<feature type="compositionally biased region" description="Polar residues" evidence="1">
    <location>
        <begin position="361"/>
        <end position="371"/>
    </location>
</feature>
<dbReference type="OrthoDB" id="422106at2759"/>
<evidence type="ECO:0000313" key="3">
    <source>
        <dbReference type="Proteomes" id="UP000271337"/>
    </source>
</evidence>
<dbReference type="InterPro" id="IPR019416">
    <property type="entry name" value="NCBP3"/>
</dbReference>